<dbReference type="PANTHER" id="PTHR21310:SF40">
    <property type="entry name" value="AMINOGLYCOSIDE PHOSPHOTRANSFERASE DOMAIN-CONTAINING PROTEIN-RELATED"/>
    <property type="match status" value="1"/>
</dbReference>
<dbReference type="AlphaFoldDB" id="A0AAE9Y7Y8"/>
<dbReference type="KEGG" id="ima:PO878_16530"/>
<dbReference type="RefSeq" id="WP_272735633.1">
    <property type="nucleotide sequence ID" value="NZ_CP116942.1"/>
</dbReference>
<keyword evidence="3" id="KW-1185">Reference proteome</keyword>
<dbReference type="CDD" id="cd05154">
    <property type="entry name" value="ACAD10_11_N-like"/>
    <property type="match status" value="1"/>
</dbReference>
<sequence length="365" mass="40465">MAILTRDPETTARQLSGWLTERSPDRGGATVDEVGVPPGSGFSGETLLVDATWGDGGADRLVVRVAPTVHTIFWEPDFAGQYRVMAALDAHTDVPMPEMLAYEDDPRWLGAPFSLMRRVDGEAPADRPSYTEEGFVVDASPEKRRRLYDSGLEAMARVHLADWRGLGLDFLSKPQLGDLGVDQMLADTERWWASASDGTPNPVIDATWAWVRENRPPTTPAEHVALCWGDARIGNQLFHDFDCVAVLDWELVALGDPLSDLGWWRFVDRHHSEMRGLDRLEGFPTLDETAARWAARVGRDLDPDLLAFYEVFGGLRFAIVMVRLADLLVEIGLLPDAGDMATNNVITHLLARILDLPEPGPLVLY</sequence>
<gene>
    <name evidence="2" type="ORF">PO878_16530</name>
</gene>
<organism evidence="2 3">
    <name type="scientific">Iamia majanohamensis</name>
    <dbReference type="NCBI Taxonomy" id="467976"/>
    <lineage>
        <taxon>Bacteria</taxon>
        <taxon>Bacillati</taxon>
        <taxon>Actinomycetota</taxon>
        <taxon>Acidimicrobiia</taxon>
        <taxon>Acidimicrobiales</taxon>
        <taxon>Iamiaceae</taxon>
        <taxon>Iamia</taxon>
    </lineage>
</organism>
<proteinExistence type="predicted"/>
<accession>A0AAE9Y7Y8</accession>
<protein>
    <submittedName>
        <fullName evidence="2">Phosphotransferase family protein</fullName>
    </submittedName>
</protein>
<name>A0AAE9Y7Y8_9ACTN</name>
<dbReference type="InterPro" id="IPR051678">
    <property type="entry name" value="AGP_Transferase"/>
</dbReference>
<feature type="domain" description="Aminoglycoside phosphotransferase" evidence="1">
    <location>
        <begin position="37"/>
        <end position="263"/>
    </location>
</feature>
<dbReference type="Gene3D" id="3.30.200.20">
    <property type="entry name" value="Phosphorylase Kinase, domain 1"/>
    <property type="match status" value="1"/>
</dbReference>
<dbReference type="Pfam" id="PF01636">
    <property type="entry name" value="APH"/>
    <property type="match status" value="1"/>
</dbReference>
<dbReference type="SUPFAM" id="SSF56112">
    <property type="entry name" value="Protein kinase-like (PK-like)"/>
    <property type="match status" value="1"/>
</dbReference>
<dbReference type="PANTHER" id="PTHR21310">
    <property type="entry name" value="AMINOGLYCOSIDE PHOSPHOTRANSFERASE-RELATED-RELATED"/>
    <property type="match status" value="1"/>
</dbReference>
<dbReference type="InterPro" id="IPR041726">
    <property type="entry name" value="ACAD10_11_N"/>
</dbReference>
<dbReference type="Proteomes" id="UP001216390">
    <property type="component" value="Chromosome"/>
</dbReference>
<dbReference type="InterPro" id="IPR002575">
    <property type="entry name" value="Aminoglycoside_PTrfase"/>
</dbReference>
<dbReference type="InterPro" id="IPR011009">
    <property type="entry name" value="Kinase-like_dom_sf"/>
</dbReference>
<evidence type="ECO:0000313" key="3">
    <source>
        <dbReference type="Proteomes" id="UP001216390"/>
    </source>
</evidence>
<evidence type="ECO:0000313" key="2">
    <source>
        <dbReference type="EMBL" id="WCO66108.1"/>
    </source>
</evidence>
<dbReference type="Gene3D" id="3.90.1200.10">
    <property type="match status" value="1"/>
</dbReference>
<dbReference type="EMBL" id="CP116942">
    <property type="protein sequence ID" value="WCO66108.1"/>
    <property type="molecule type" value="Genomic_DNA"/>
</dbReference>
<evidence type="ECO:0000259" key="1">
    <source>
        <dbReference type="Pfam" id="PF01636"/>
    </source>
</evidence>
<reference evidence="2" key="1">
    <citation type="submission" date="2023-01" db="EMBL/GenBank/DDBJ databases">
        <title>The diversity of Class Acidimicrobiia in South China Sea sediment environments and the proposal of Iamia marina sp. nov., a novel species of the genus Iamia.</title>
        <authorList>
            <person name="He Y."/>
            <person name="Tian X."/>
        </authorList>
    </citation>
    <scope>NUCLEOTIDE SEQUENCE</scope>
    <source>
        <strain evidence="2">DSM 19957</strain>
    </source>
</reference>